<dbReference type="EMBL" id="ML976987">
    <property type="protein sequence ID" value="KAF1958354.1"/>
    <property type="molecule type" value="Genomic_DNA"/>
</dbReference>
<sequence length="220" mass="24234">MSAPSLRPSVLPLVADELGHAESTRAASTTRRRRPPSPKRLRRKKDENGKLELGRTEKDRGEVQVSRSNVAEQSSLTGEGSKSPFEISTEDASIDDAPIATIKRKRSTSPLPRKETIKAIDEECRRVGVDPTDAKVRHSVSSSLHTTRAKFTIGDESDKKTKASAEEGDEAMAEEVAGEQFDLRTFLQCQQTEDDHDFENLLVEGLLSLRVPRGAEKVGL</sequence>
<evidence type="ECO:0000256" key="1">
    <source>
        <dbReference type="SAM" id="MobiDB-lite"/>
    </source>
</evidence>
<feature type="compositionally biased region" description="Basic residues" evidence="1">
    <location>
        <begin position="30"/>
        <end position="43"/>
    </location>
</feature>
<feature type="compositionally biased region" description="Basic and acidic residues" evidence="1">
    <location>
        <begin position="156"/>
        <end position="165"/>
    </location>
</feature>
<feature type="compositionally biased region" description="Basic and acidic residues" evidence="1">
    <location>
        <begin position="44"/>
        <end position="62"/>
    </location>
</feature>
<keyword evidence="3" id="KW-1185">Reference proteome</keyword>
<name>A0A6A5U163_9PLEO</name>
<feature type="region of interest" description="Disordered" evidence="1">
    <location>
        <begin position="17"/>
        <end position="113"/>
    </location>
</feature>
<dbReference type="Proteomes" id="UP000800035">
    <property type="component" value="Unassembled WGS sequence"/>
</dbReference>
<accession>A0A6A5U163</accession>
<protein>
    <submittedName>
        <fullName evidence="2">Uncharacterized protein</fullName>
    </submittedName>
</protein>
<proteinExistence type="predicted"/>
<organism evidence="2 3">
    <name type="scientific">Byssothecium circinans</name>
    <dbReference type="NCBI Taxonomy" id="147558"/>
    <lineage>
        <taxon>Eukaryota</taxon>
        <taxon>Fungi</taxon>
        <taxon>Dikarya</taxon>
        <taxon>Ascomycota</taxon>
        <taxon>Pezizomycotina</taxon>
        <taxon>Dothideomycetes</taxon>
        <taxon>Pleosporomycetidae</taxon>
        <taxon>Pleosporales</taxon>
        <taxon>Massarineae</taxon>
        <taxon>Massarinaceae</taxon>
        <taxon>Byssothecium</taxon>
    </lineage>
</organism>
<evidence type="ECO:0000313" key="2">
    <source>
        <dbReference type="EMBL" id="KAF1958354.1"/>
    </source>
</evidence>
<gene>
    <name evidence="2" type="ORF">CC80DRAFT_592072</name>
</gene>
<dbReference type="AlphaFoldDB" id="A0A6A5U163"/>
<feature type="region of interest" description="Disordered" evidence="1">
    <location>
        <begin position="135"/>
        <end position="168"/>
    </location>
</feature>
<reference evidence="2" key="1">
    <citation type="journal article" date="2020" name="Stud. Mycol.">
        <title>101 Dothideomycetes genomes: a test case for predicting lifestyles and emergence of pathogens.</title>
        <authorList>
            <person name="Haridas S."/>
            <person name="Albert R."/>
            <person name="Binder M."/>
            <person name="Bloem J."/>
            <person name="Labutti K."/>
            <person name="Salamov A."/>
            <person name="Andreopoulos B."/>
            <person name="Baker S."/>
            <person name="Barry K."/>
            <person name="Bills G."/>
            <person name="Bluhm B."/>
            <person name="Cannon C."/>
            <person name="Castanera R."/>
            <person name="Culley D."/>
            <person name="Daum C."/>
            <person name="Ezra D."/>
            <person name="Gonzalez J."/>
            <person name="Henrissat B."/>
            <person name="Kuo A."/>
            <person name="Liang C."/>
            <person name="Lipzen A."/>
            <person name="Lutzoni F."/>
            <person name="Magnuson J."/>
            <person name="Mondo S."/>
            <person name="Nolan M."/>
            <person name="Ohm R."/>
            <person name="Pangilinan J."/>
            <person name="Park H.-J."/>
            <person name="Ramirez L."/>
            <person name="Alfaro M."/>
            <person name="Sun H."/>
            <person name="Tritt A."/>
            <person name="Yoshinaga Y."/>
            <person name="Zwiers L.-H."/>
            <person name="Turgeon B."/>
            <person name="Goodwin S."/>
            <person name="Spatafora J."/>
            <person name="Crous P."/>
            <person name="Grigoriev I."/>
        </authorList>
    </citation>
    <scope>NUCLEOTIDE SEQUENCE</scope>
    <source>
        <strain evidence="2">CBS 675.92</strain>
    </source>
</reference>
<feature type="compositionally biased region" description="Polar residues" evidence="1">
    <location>
        <begin position="65"/>
        <end position="80"/>
    </location>
</feature>
<evidence type="ECO:0000313" key="3">
    <source>
        <dbReference type="Proteomes" id="UP000800035"/>
    </source>
</evidence>